<feature type="transmembrane region" description="Helical" evidence="10">
    <location>
        <begin position="280"/>
        <end position="304"/>
    </location>
</feature>
<dbReference type="GO" id="GO:0031501">
    <property type="term" value="C:mannosyltransferase complex"/>
    <property type="evidence" value="ECO:0007669"/>
    <property type="project" value="TreeGrafter"/>
</dbReference>
<keyword evidence="5" id="KW-0808">Transferase</keyword>
<dbReference type="AlphaFoldDB" id="A0A8J7WQV6"/>
<evidence type="ECO:0000313" key="11">
    <source>
        <dbReference type="EMBL" id="MBS2966851.1"/>
    </source>
</evidence>
<feature type="transmembrane region" description="Helical" evidence="10">
    <location>
        <begin position="142"/>
        <end position="170"/>
    </location>
</feature>
<gene>
    <name evidence="11" type="ORF">KGA66_27700</name>
</gene>
<feature type="transmembrane region" description="Helical" evidence="10">
    <location>
        <begin position="357"/>
        <end position="374"/>
    </location>
</feature>
<organism evidence="11 12">
    <name type="scientific">Actinocrinis puniceicyclus</name>
    <dbReference type="NCBI Taxonomy" id="977794"/>
    <lineage>
        <taxon>Bacteria</taxon>
        <taxon>Bacillati</taxon>
        <taxon>Actinomycetota</taxon>
        <taxon>Actinomycetes</taxon>
        <taxon>Catenulisporales</taxon>
        <taxon>Actinospicaceae</taxon>
        <taxon>Actinocrinis</taxon>
    </lineage>
</organism>
<feature type="transmembrane region" description="Helical" evidence="10">
    <location>
        <begin position="182"/>
        <end position="207"/>
    </location>
</feature>
<evidence type="ECO:0000256" key="7">
    <source>
        <dbReference type="ARBA" id="ARBA00022824"/>
    </source>
</evidence>
<comment type="caution">
    <text evidence="11">The sequence shown here is derived from an EMBL/GenBank/DDBJ whole genome shotgun (WGS) entry which is preliminary data.</text>
</comment>
<reference evidence="11" key="1">
    <citation type="submission" date="2021-04" db="EMBL/GenBank/DDBJ databases">
        <title>Genome based classification of Actinospica acidithermotolerans sp. nov., an actinobacterium isolated from an Indonesian hot spring.</title>
        <authorList>
            <person name="Kusuma A.B."/>
            <person name="Putra K.E."/>
            <person name="Nafisah S."/>
            <person name="Loh J."/>
            <person name="Nouioui I."/>
            <person name="Goodfellow M."/>
        </authorList>
    </citation>
    <scope>NUCLEOTIDE SEQUENCE</scope>
    <source>
        <strain evidence="11">DSM 45618</strain>
    </source>
</reference>
<comment type="pathway">
    <text evidence="2">Glycolipid biosynthesis; glycosylphosphatidylinositol-anchor biosynthesis.</text>
</comment>
<dbReference type="InterPro" id="IPR007315">
    <property type="entry name" value="PIG-V/Gpi18"/>
</dbReference>
<sequence length="380" mass="41085">METRAAAGARGIRSVRPAWPSRLTATDRSAIGVTIGAHAALAIVAYCSSWIQGTNNSHQPLTGAYQHWDANLYVNYAQHGLFSGQSAPNNAAFLPGYPILLAFVHLFVRNWLDSALLLSLVAGCVAAVLLNRMAGSTRAGLFLFTAPAAVFLTVGYSEPLFLAFAVAAWYAALHAEWSVAQLFAGLAGLTRIDGLALIPALVLFALVRPGSGRRLHAASIAAAAALGPFMYELYLRRATGSWTAWQAANRKGWNLWVDWPWTAIRNTWRGAYEYGDGSGAYAWAFQLELVCTIAAALLVIVLLARRAWPEAAYCALVLASMVFVNSQQAADRGLLMCFPLYVLLARAADRRPWIGNAYLWVSAPIALVSTYLYTAGSWAN</sequence>
<evidence type="ECO:0000256" key="1">
    <source>
        <dbReference type="ARBA" id="ARBA00004477"/>
    </source>
</evidence>
<dbReference type="PANTHER" id="PTHR12468:SF2">
    <property type="entry name" value="GPI MANNOSYLTRANSFERASE 2"/>
    <property type="match status" value="1"/>
</dbReference>
<evidence type="ECO:0000256" key="3">
    <source>
        <dbReference type="ARBA" id="ARBA00022502"/>
    </source>
</evidence>
<feature type="transmembrane region" description="Helical" evidence="10">
    <location>
        <begin position="91"/>
        <end position="108"/>
    </location>
</feature>
<keyword evidence="8 10" id="KW-1133">Transmembrane helix</keyword>
<keyword evidence="4" id="KW-0328">Glycosyltransferase</keyword>
<dbReference type="GO" id="GO:0006506">
    <property type="term" value="P:GPI anchor biosynthetic process"/>
    <property type="evidence" value="ECO:0007669"/>
    <property type="project" value="UniProtKB-UniPathway"/>
</dbReference>
<dbReference type="EMBL" id="JAGSXH010000207">
    <property type="protein sequence ID" value="MBS2966851.1"/>
    <property type="molecule type" value="Genomic_DNA"/>
</dbReference>
<evidence type="ECO:0000256" key="10">
    <source>
        <dbReference type="SAM" id="Phobius"/>
    </source>
</evidence>
<evidence type="ECO:0000256" key="2">
    <source>
        <dbReference type="ARBA" id="ARBA00004687"/>
    </source>
</evidence>
<name>A0A8J7WQV6_9ACTN</name>
<dbReference type="Proteomes" id="UP000677913">
    <property type="component" value="Unassembled WGS sequence"/>
</dbReference>
<evidence type="ECO:0000256" key="8">
    <source>
        <dbReference type="ARBA" id="ARBA00022989"/>
    </source>
</evidence>
<keyword evidence="7" id="KW-0256">Endoplasmic reticulum</keyword>
<dbReference type="GO" id="GO:0004376">
    <property type="term" value="F:GPI mannosyltransferase activity"/>
    <property type="evidence" value="ECO:0007669"/>
    <property type="project" value="InterPro"/>
</dbReference>
<keyword evidence="9 10" id="KW-0472">Membrane</keyword>
<dbReference type="UniPathway" id="UPA00196"/>
<keyword evidence="12" id="KW-1185">Reference proteome</keyword>
<evidence type="ECO:0000256" key="4">
    <source>
        <dbReference type="ARBA" id="ARBA00022676"/>
    </source>
</evidence>
<evidence type="ECO:0000256" key="6">
    <source>
        <dbReference type="ARBA" id="ARBA00022692"/>
    </source>
</evidence>
<dbReference type="Pfam" id="PF04188">
    <property type="entry name" value="Mannosyl_trans2"/>
    <property type="match status" value="1"/>
</dbReference>
<keyword evidence="6 10" id="KW-0812">Transmembrane</keyword>
<evidence type="ECO:0008006" key="13">
    <source>
        <dbReference type="Google" id="ProtNLM"/>
    </source>
</evidence>
<dbReference type="GO" id="GO:0016020">
    <property type="term" value="C:membrane"/>
    <property type="evidence" value="ECO:0007669"/>
    <property type="project" value="GOC"/>
</dbReference>
<accession>A0A8J7WQV6</accession>
<protein>
    <recommendedName>
        <fullName evidence="13">Mannosyltransferase (PIG-V)</fullName>
    </recommendedName>
</protein>
<evidence type="ECO:0000256" key="9">
    <source>
        <dbReference type="ARBA" id="ARBA00023136"/>
    </source>
</evidence>
<dbReference type="RefSeq" id="WP_211472322.1">
    <property type="nucleotide sequence ID" value="NZ_JAGSXH010000207.1"/>
</dbReference>
<feature type="transmembrane region" description="Helical" evidence="10">
    <location>
        <begin position="114"/>
        <end position="130"/>
    </location>
</feature>
<dbReference type="GO" id="GO:0000009">
    <property type="term" value="F:alpha-1,6-mannosyltransferase activity"/>
    <property type="evidence" value="ECO:0007669"/>
    <property type="project" value="InterPro"/>
</dbReference>
<comment type="subcellular location">
    <subcellularLocation>
        <location evidence="1">Endoplasmic reticulum membrane</location>
        <topology evidence="1">Multi-pass membrane protein</topology>
    </subcellularLocation>
</comment>
<proteinExistence type="predicted"/>
<evidence type="ECO:0000256" key="5">
    <source>
        <dbReference type="ARBA" id="ARBA00022679"/>
    </source>
</evidence>
<keyword evidence="3" id="KW-0337">GPI-anchor biosynthesis</keyword>
<evidence type="ECO:0000313" key="12">
    <source>
        <dbReference type="Proteomes" id="UP000677913"/>
    </source>
</evidence>
<dbReference type="PANTHER" id="PTHR12468">
    <property type="entry name" value="GPI MANNOSYLTRANSFERASE 2"/>
    <property type="match status" value="1"/>
</dbReference>